<keyword evidence="1" id="KW-1133">Transmembrane helix</keyword>
<dbReference type="RefSeq" id="WP_073324306.1">
    <property type="nucleotide sequence ID" value="NZ_FQWD01000005.1"/>
</dbReference>
<accession>A0A1M5NU41</accession>
<evidence type="ECO:0000256" key="1">
    <source>
        <dbReference type="SAM" id="Phobius"/>
    </source>
</evidence>
<dbReference type="EMBL" id="FQWD01000005">
    <property type="protein sequence ID" value="SHG93076.1"/>
    <property type="molecule type" value="Genomic_DNA"/>
</dbReference>
<dbReference type="Pfam" id="PF11174">
    <property type="entry name" value="DUF2970"/>
    <property type="match status" value="1"/>
</dbReference>
<evidence type="ECO:0008006" key="4">
    <source>
        <dbReference type="Google" id="ProtNLM"/>
    </source>
</evidence>
<evidence type="ECO:0000313" key="2">
    <source>
        <dbReference type="EMBL" id="SHG93076.1"/>
    </source>
</evidence>
<keyword evidence="1" id="KW-0472">Membrane</keyword>
<sequence length="63" mass="6892">MASKPGLLQVIQSVLASAFGVQSHKNYQKDFSQPDVKVYITVGVVFVVLFVLSLIALVQFILP</sequence>
<feature type="transmembrane region" description="Helical" evidence="1">
    <location>
        <begin position="39"/>
        <end position="62"/>
    </location>
</feature>
<dbReference type="Proteomes" id="UP000184520">
    <property type="component" value="Unassembled WGS sequence"/>
</dbReference>
<evidence type="ECO:0000313" key="3">
    <source>
        <dbReference type="Proteomes" id="UP000184520"/>
    </source>
</evidence>
<dbReference type="OrthoDB" id="5625885at2"/>
<proteinExistence type="predicted"/>
<gene>
    <name evidence="2" type="ORF">SAMN05216361_3357</name>
</gene>
<dbReference type="AlphaFoldDB" id="A0A1M5NU41"/>
<name>A0A1M5NU41_9ALTE</name>
<dbReference type="InterPro" id="IPR021344">
    <property type="entry name" value="DUF2970"/>
</dbReference>
<organism evidence="2 3">
    <name type="scientific">Marisediminitalea aggregata</name>
    <dbReference type="NCBI Taxonomy" id="634436"/>
    <lineage>
        <taxon>Bacteria</taxon>
        <taxon>Pseudomonadati</taxon>
        <taxon>Pseudomonadota</taxon>
        <taxon>Gammaproteobacteria</taxon>
        <taxon>Alteromonadales</taxon>
        <taxon>Alteromonadaceae</taxon>
        <taxon>Marisediminitalea</taxon>
    </lineage>
</organism>
<protein>
    <recommendedName>
        <fullName evidence="4">DUF2970 domain-containing protein</fullName>
    </recommendedName>
</protein>
<dbReference type="STRING" id="634436.SAMN05216361_3357"/>
<keyword evidence="3" id="KW-1185">Reference proteome</keyword>
<keyword evidence="1" id="KW-0812">Transmembrane</keyword>
<reference evidence="3" key="1">
    <citation type="submission" date="2016-11" db="EMBL/GenBank/DDBJ databases">
        <authorList>
            <person name="Varghese N."/>
            <person name="Submissions S."/>
        </authorList>
    </citation>
    <scope>NUCLEOTIDE SEQUENCE [LARGE SCALE GENOMIC DNA]</scope>
    <source>
        <strain evidence="3">CGMCC 1.8995</strain>
    </source>
</reference>